<organism evidence="1 2">
    <name type="scientific">Neisseria meningitidis</name>
    <dbReference type="NCBI Taxonomy" id="487"/>
    <lineage>
        <taxon>Bacteria</taxon>
        <taxon>Pseudomonadati</taxon>
        <taxon>Pseudomonadota</taxon>
        <taxon>Betaproteobacteria</taxon>
        <taxon>Neisseriales</taxon>
        <taxon>Neisseriaceae</taxon>
        <taxon>Neisseria</taxon>
    </lineage>
</organism>
<feature type="non-terminal residue" evidence="1">
    <location>
        <position position="60"/>
    </location>
</feature>
<evidence type="ECO:0000313" key="1">
    <source>
        <dbReference type="EMBL" id="RGB12992.1"/>
    </source>
</evidence>
<dbReference type="EMBL" id="NVYQ01000217">
    <property type="protein sequence ID" value="RGB12992.1"/>
    <property type="molecule type" value="Genomic_DNA"/>
</dbReference>
<comment type="caution">
    <text evidence="1">The sequence shown here is derived from an EMBL/GenBank/DDBJ whole genome shotgun (WGS) entry which is preliminary data.</text>
</comment>
<dbReference type="Gene3D" id="2.40.50.100">
    <property type="match status" value="1"/>
</dbReference>
<accession>A0AB37K532</accession>
<reference evidence="1 2" key="1">
    <citation type="submission" date="2017-08" db="EMBL/GenBank/DDBJ databases">
        <title>Meningococcal Conjunctivitis and Endemic Carriage at a Military Recruit Training Center.</title>
        <authorList>
            <person name="Bobb A.J."/>
            <person name="Galac M.R."/>
            <person name="Snesrud E."/>
            <person name="Clagett C.D."/>
        </authorList>
    </citation>
    <scope>NUCLEOTIDE SEQUENCE [LARGE SCALE GENOMIC DNA]</scope>
    <source>
        <strain evidence="1 2">MRSN431200</strain>
    </source>
</reference>
<sequence length="60" mass="6767">MHFENEIEHKILVTYVIAKVSGYISTINVDIGQQVEPSKLLLSIVPEQTELVANLYIPLD</sequence>
<dbReference type="AlphaFoldDB" id="A0AB37K532"/>
<gene>
    <name evidence="1" type="ORF">CIJ84_12525</name>
</gene>
<dbReference type="Proteomes" id="UP000260504">
    <property type="component" value="Unassembled WGS sequence"/>
</dbReference>
<protein>
    <submittedName>
        <fullName evidence="1">Uncharacterized protein</fullName>
    </submittedName>
</protein>
<proteinExistence type="predicted"/>
<name>A0AB37K532_NEIME</name>
<evidence type="ECO:0000313" key="2">
    <source>
        <dbReference type="Proteomes" id="UP000260504"/>
    </source>
</evidence>